<dbReference type="CDD" id="cd23418">
    <property type="entry name" value="beta-trefoil_Ricin_XLN-like"/>
    <property type="match status" value="1"/>
</dbReference>
<dbReference type="Proteomes" id="UP000256269">
    <property type="component" value="Unassembled WGS sequence"/>
</dbReference>
<dbReference type="Gene3D" id="2.60.40.1180">
    <property type="entry name" value="Golgi alpha-mannosidase II"/>
    <property type="match status" value="1"/>
</dbReference>
<feature type="chain" id="PRO_5039278809" evidence="1">
    <location>
        <begin position="31"/>
        <end position="624"/>
    </location>
</feature>
<feature type="domain" description="Ricin B lectin" evidence="2">
    <location>
        <begin position="493"/>
        <end position="624"/>
    </location>
</feature>
<keyword evidence="4" id="KW-1185">Reference proteome</keyword>
<protein>
    <submittedName>
        <fullName evidence="3">Ricin-type beta-trefoil lectin protein</fullName>
    </submittedName>
</protein>
<organism evidence="3 4">
    <name type="scientific">Kutzneria buriramensis</name>
    <dbReference type="NCBI Taxonomy" id="1045776"/>
    <lineage>
        <taxon>Bacteria</taxon>
        <taxon>Bacillati</taxon>
        <taxon>Actinomycetota</taxon>
        <taxon>Actinomycetes</taxon>
        <taxon>Pseudonocardiales</taxon>
        <taxon>Pseudonocardiaceae</taxon>
        <taxon>Kutzneria</taxon>
    </lineage>
</organism>
<dbReference type="PROSITE" id="PS50231">
    <property type="entry name" value="RICIN_B_LECTIN"/>
    <property type="match status" value="1"/>
</dbReference>
<evidence type="ECO:0000313" key="4">
    <source>
        <dbReference type="Proteomes" id="UP000256269"/>
    </source>
</evidence>
<dbReference type="Pfam" id="PF00652">
    <property type="entry name" value="Ricin_B_lectin"/>
    <property type="match status" value="1"/>
</dbReference>
<dbReference type="InterPro" id="IPR000772">
    <property type="entry name" value="Ricin_B_lectin"/>
</dbReference>
<dbReference type="GO" id="GO:0030246">
    <property type="term" value="F:carbohydrate binding"/>
    <property type="evidence" value="ECO:0007669"/>
    <property type="project" value="UniProtKB-KW"/>
</dbReference>
<reference evidence="3 4" key="1">
    <citation type="submission" date="2018-08" db="EMBL/GenBank/DDBJ databases">
        <title>Genomic Encyclopedia of Archaeal and Bacterial Type Strains, Phase II (KMG-II): from individual species to whole genera.</title>
        <authorList>
            <person name="Goeker M."/>
        </authorList>
    </citation>
    <scope>NUCLEOTIDE SEQUENCE [LARGE SCALE GENOMIC DNA]</scope>
    <source>
        <strain evidence="3 4">DSM 45791</strain>
    </source>
</reference>
<dbReference type="AlphaFoldDB" id="A0A3E0GSW0"/>
<dbReference type="SMART" id="SM00458">
    <property type="entry name" value="RICIN"/>
    <property type="match status" value="1"/>
</dbReference>
<dbReference type="SUPFAM" id="SSF51445">
    <property type="entry name" value="(Trans)glycosidases"/>
    <property type="match status" value="1"/>
</dbReference>
<keyword evidence="3" id="KW-0430">Lectin</keyword>
<dbReference type="Gene3D" id="3.20.20.80">
    <property type="entry name" value="Glycosidases"/>
    <property type="match status" value="1"/>
</dbReference>
<dbReference type="SUPFAM" id="SSF50370">
    <property type="entry name" value="Ricin B-like lectins"/>
    <property type="match status" value="1"/>
</dbReference>
<evidence type="ECO:0000313" key="3">
    <source>
        <dbReference type="EMBL" id="REH26385.1"/>
    </source>
</evidence>
<dbReference type="EMBL" id="QUNO01000033">
    <property type="protein sequence ID" value="REH26385.1"/>
    <property type="molecule type" value="Genomic_DNA"/>
</dbReference>
<dbReference type="Gene3D" id="2.80.10.50">
    <property type="match status" value="1"/>
</dbReference>
<feature type="signal peptide" evidence="1">
    <location>
        <begin position="1"/>
        <end position="30"/>
    </location>
</feature>
<dbReference type="PANTHER" id="PTHR43576:SF3">
    <property type="entry name" value="ALPHA-L-ARABINOFURANOSIDASE C"/>
    <property type="match status" value="1"/>
</dbReference>
<dbReference type="InterPro" id="IPR017853">
    <property type="entry name" value="GH"/>
</dbReference>
<keyword evidence="1" id="KW-0732">Signal</keyword>
<evidence type="ECO:0000259" key="2">
    <source>
        <dbReference type="SMART" id="SM00458"/>
    </source>
</evidence>
<dbReference type="InterPro" id="IPR006311">
    <property type="entry name" value="TAT_signal"/>
</dbReference>
<evidence type="ECO:0000256" key="1">
    <source>
        <dbReference type="SAM" id="SignalP"/>
    </source>
</evidence>
<proteinExistence type="predicted"/>
<dbReference type="PROSITE" id="PS51318">
    <property type="entry name" value="TAT"/>
    <property type="match status" value="1"/>
</dbReference>
<dbReference type="RefSeq" id="WP_246016296.1">
    <property type="nucleotide sequence ID" value="NZ_CP144375.1"/>
</dbReference>
<gene>
    <name evidence="3" type="ORF">BCF44_1335</name>
</gene>
<dbReference type="PANTHER" id="PTHR43576">
    <property type="entry name" value="ALPHA-L-ARABINOFURANOSIDASE C-RELATED"/>
    <property type="match status" value="1"/>
</dbReference>
<comment type="caution">
    <text evidence="3">The sequence shown here is derived from an EMBL/GenBank/DDBJ whole genome shotgun (WGS) entry which is preliminary data.</text>
</comment>
<dbReference type="GO" id="GO:0000272">
    <property type="term" value="P:polysaccharide catabolic process"/>
    <property type="evidence" value="ECO:0007669"/>
    <property type="project" value="TreeGrafter"/>
</dbReference>
<dbReference type="InterPro" id="IPR013780">
    <property type="entry name" value="Glyco_hydro_b"/>
</dbReference>
<name>A0A3E0GSW0_9PSEU</name>
<sequence length="624" mass="64495">MKRLHRAGRDRLLAPAAALSLLAAALSAGAFTAAAPVATAATSATVSVDATHWLANYSSTTPGLNTQVYDGNMNGSAIPGLLSNAGIGMMRYPGGSYADIYHWQTNTADGGVVAPNTDFDTFMGTVRAAHTQPIITADYGSGTPDEAAAWVRYANVTKGYGVKYWEIGNEIPGNGEYGAQWETDKHSSHSATTYATNLVQFVSAMKAVDSSIKIGAVLTTPGSWPDGIVGPGDTQDWNHTVLSIAGSKIDFVIVHDYPTTTSEADLLAKPQANVPGMASTVRSLINQYAGGNASNVGIAITETNADKYKNTAPNGLFAPDQMLTWAENGAFTVDYWAMHNGTSCSNVTTVDGATDYDDGAVISSGSSCEPAVNTPFAPYYGISMIGKLAQSGDSLVQTTSSNSLISAHAVHRGNGDVNVMLINKDPNNSTTVSLSYTGFTPSSATPTVYTYQKNGTSITSAATGSGTTQTVPAYSVVVVQMHPSGGGNTGGSTGALHAVGAGKCLDINGGSTTAGTQAQIWDCNGGTAQALTRTSAKEFRFYDNTSTPMCLDDSGSGTANGTAAVIWQCTGGANQQWNVNSSGTVSNVQTGLCLDVNGFGTANGTKVQLWACGSSQSNQQWTFS</sequence>
<accession>A0A3E0GSW0</accession>
<dbReference type="InterPro" id="IPR035992">
    <property type="entry name" value="Ricin_B-like_lectins"/>
</dbReference>